<dbReference type="GO" id="GO:0016747">
    <property type="term" value="F:acyltransferase activity, transferring groups other than amino-acyl groups"/>
    <property type="evidence" value="ECO:0007669"/>
    <property type="project" value="InterPro"/>
</dbReference>
<evidence type="ECO:0000313" key="4">
    <source>
        <dbReference type="Proteomes" id="UP000371423"/>
    </source>
</evidence>
<dbReference type="EMBL" id="VDFP01000023">
    <property type="protein sequence ID" value="MQS76685.1"/>
    <property type="molecule type" value="Genomic_DNA"/>
</dbReference>
<evidence type="ECO:0000259" key="1">
    <source>
        <dbReference type="PROSITE" id="PS51186"/>
    </source>
</evidence>
<dbReference type="Proteomes" id="UP000371423">
    <property type="component" value="Unassembled WGS sequence"/>
</dbReference>
<keyword evidence="3" id="KW-0808">Transferase</keyword>
<proteinExistence type="predicted"/>
<evidence type="ECO:0000313" key="3">
    <source>
        <dbReference type="EMBL" id="MQS97838.1"/>
    </source>
</evidence>
<feature type="domain" description="N-acetyltransferase" evidence="1">
    <location>
        <begin position="8"/>
        <end position="174"/>
    </location>
</feature>
<dbReference type="RefSeq" id="WP_153386226.1">
    <property type="nucleotide sequence ID" value="NZ_VDFO01000028.1"/>
</dbReference>
<protein>
    <submittedName>
        <fullName evidence="3">GNAT family N-acetyltransferase</fullName>
    </submittedName>
</protein>
<dbReference type="Pfam" id="PF00583">
    <property type="entry name" value="Acetyltransf_1"/>
    <property type="match status" value="1"/>
</dbReference>
<reference evidence="4 5" key="1">
    <citation type="journal article" date="2019" name="Syst. Appl. Microbiol.">
        <title>Polyphasic characterization of two novel Lactobacillus spp. isolated from blown salami packages: Description of Lactobacillus halodurans sp. nov. and Lactobacillus salsicarnum sp. nov.</title>
        <authorList>
            <person name="Schuster J.A."/>
            <person name="Klingl A."/>
            <person name="Vogel R.F."/>
            <person name="Ehrmann M.A."/>
        </authorList>
    </citation>
    <scope>NUCLEOTIDE SEQUENCE [LARGE SCALE GENOMIC DNA]</scope>
    <source>
        <strain evidence="3 4">TMW 1.1920</strain>
        <strain evidence="2 5">TMW 1.2172</strain>
    </source>
</reference>
<dbReference type="InterPro" id="IPR016181">
    <property type="entry name" value="Acyl_CoA_acyltransferase"/>
</dbReference>
<comment type="caution">
    <text evidence="3">The sequence shown here is derived from an EMBL/GenBank/DDBJ whole genome shotgun (WGS) entry which is preliminary data.</text>
</comment>
<organism evidence="3 4">
    <name type="scientific">Companilactobacillus halodurans</name>
    <dbReference type="NCBI Taxonomy" id="2584183"/>
    <lineage>
        <taxon>Bacteria</taxon>
        <taxon>Bacillati</taxon>
        <taxon>Bacillota</taxon>
        <taxon>Bacilli</taxon>
        <taxon>Lactobacillales</taxon>
        <taxon>Lactobacillaceae</taxon>
        <taxon>Companilactobacillus</taxon>
    </lineage>
</organism>
<dbReference type="EMBL" id="VDFO01000028">
    <property type="protein sequence ID" value="MQS97838.1"/>
    <property type="molecule type" value="Genomic_DNA"/>
</dbReference>
<dbReference type="AlphaFoldDB" id="A0A5P0ZYH0"/>
<dbReference type="Proteomes" id="UP000414364">
    <property type="component" value="Unassembled WGS sequence"/>
</dbReference>
<dbReference type="SUPFAM" id="SSF55729">
    <property type="entry name" value="Acyl-CoA N-acyltransferases (Nat)"/>
    <property type="match status" value="1"/>
</dbReference>
<keyword evidence="4" id="KW-1185">Reference proteome</keyword>
<accession>A0A5P0ZYH0</accession>
<dbReference type="Gene3D" id="3.40.630.30">
    <property type="match status" value="1"/>
</dbReference>
<name>A0A5P0ZYH0_9LACO</name>
<evidence type="ECO:0000313" key="5">
    <source>
        <dbReference type="Proteomes" id="UP000414364"/>
    </source>
</evidence>
<evidence type="ECO:0000313" key="2">
    <source>
        <dbReference type="EMBL" id="MQS76685.1"/>
    </source>
</evidence>
<gene>
    <name evidence="3" type="ORF">FHL05_08055</name>
    <name evidence="2" type="ORF">FHL06_09905</name>
</gene>
<dbReference type="PROSITE" id="PS51186">
    <property type="entry name" value="GNAT"/>
    <property type="match status" value="1"/>
</dbReference>
<dbReference type="InterPro" id="IPR000182">
    <property type="entry name" value="GNAT_dom"/>
</dbReference>
<sequence>MPITTLPIDIREVNYSDLPQLHRLSVATFNDTFNSQSFSNFSDYTQTNYNYGQLASEMINPNSFFYFIFFNHKLAGYLKLNIDDAQSQSVAGGLEIDRIYLREGFKYMGLEEKLINLAFEKAKKFHKDTIWSSVWEHNAPIMYYYKEFGFKAFGSQEFKLEDTIQKDLIMKVHF</sequence>
<dbReference type="OrthoDB" id="7205533at2"/>